<keyword evidence="6" id="KW-0255">Endonuclease</keyword>
<dbReference type="EMBL" id="AC145367">
    <property type="protein sequence ID" value="AAX96265.1"/>
    <property type="molecule type" value="Genomic_DNA"/>
</dbReference>
<dbReference type="GO" id="GO:0004519">
    <property type="term" value="F:endonuclease activity"/>
    <property type="evidence" value="ECO:0007669"/>
    <property type="project" value="UniProtKB-KW"/>
</dbReference>
<dbReference type="Proteomes" id="UP000000763">
    <property type="component" value="Chromosome 11"/>
</dbReference>
<dbReference type="InterPro" id="IPR043502">
    <property type="entry name" value="DNA/RNA_pol_sf"/>
</dbReference>
<dbReference type="Pfam" id="PF00078">
    <property type="entry name" value="RVT_1"/>
    <property type="match status" value="2"/>
</dbReference>
<dbReference type="InterPro" id="IPR056924">
    <property type="entry name" value="SH3_Tf2-1"/>
</dbReference>
<evidence type="ECO:0000256" key="2">
    <source>
        <dbReference type="ARBA" id="ARBA00022679"/>
    </source>
</evidence>
<dbReference type="FunFam" id="3.30.70.270:FF:000003">
    <property type="entry name" value="Transposon Ty3-G Gag-Pol polyprotein"/>
    <property type="match status" value="1"/>
</dbReference>
<dbReference type="InterPro" id="IPR001584">
    <property type="entry name" value="Integrase_cat-core"/>
</dbReference>
<dbReference type="Gene3D" id="3.10.10.10">
    <property type="entry name" value="HIV Type 1 Reverse Transcriptase, subunit A, domain 1"/>
    <property type="match status" value="1"/>
</dbReference>
<dbReference type="Pfam" id="PF08284">
    <property type="entry name" value="RVP_2"/>
    <property type="match status" value="1"/>
</dbReference>
<sequence>MVKTRNGSRDSNNASGSEELIDGARANSASGNSPSPPPENPTIAQVLDNQTQMMTMMMQQMQQQYHQSKLLEFLRVKPPTFSSTTNPIEANDWLRAIEKKLNLLQCNEQEKVAFATHQLQGPASVWWDNYMVTRPAGAEVTWTEFCHSFNKAQVPEGIVAQKKREFHSLQQGTRTVIEYLQEFNRLARYAPEDVRTDAERQEKFMSGLDDELTNQLISRDYEDFEKLVDKAIRQEEQCNKMNRKRKAAQFRTPQGKNQKLRPTMRHQGGPSTMIIRQHRPYHPGNFNKNNNSGSHSSLNPTPSPLMIPAQSDQPAQPALPEQPKRLGEKPELCFNCNKPGHTVGKCPKPRHAGPMFVQARVNHASAEEAQSAPEVILGTFPVNSTPAKILFDSGATHSFISKRFAGAHGLSLVKLKIPMRVHTPGGGMTTTHYCPSMTVEIQGLIFPANLILLESKDLDVILGMDWLTRHRGVIDCASRTIKLTNVKGEVVTFQSPVPQKPVISLNQAAGEEQEVVVEKTTKKLEDIPIVREYPEVFPDDLTTMPPKRDIEFRIDLVPGTAPIHKRPYRMGANELAEVKKQVDEQLQKGYIRPSTSPWGAPVIFVEKKDKTKRMCVDYRALNEVTIKNKYPLPRIDDLFDQLKGATVFSKIDLRSGYHQLRIREEDIPKTAFITRYGLFECTFVVVFIDDILIYSKSEEEHEQHLRLVLEKLKEHQLYAKFSKCDFWLKEVQFLGHIVNAQGVAVDPANVESVTKWTPPRTVTLVRSFLGLAGYYRRFIENFSKIAKPMTQLLKKEEKFIWSAECNRSFEELKRRLVSAPVLILPDQTKDFQVYCDASRQGLGCVLMQDGKVVSYASRQLRPHEGNYPTHDMELAAVVHALKIWRHYLIGNRCEANVVADALSRKSHCNVAWVEELCCEVQRDLEHLNLGIVEHGFVAALEAPPTLVEQRVKAEHQRPAGLLQPLQIPEWKWEEIGMDFITGLPRTSSGHDSIWVVVDRLTKVAHFIPVHTTYSGKKLAELYLARIMCLHGVPKKIVSDRGSQFTSKFWQKLQEELGTRLNFSTAYHPQTDGPTERVNQILEDMLRACALDFGGAWDKSLPYAEFSYNNSYQASLQMAPFEALYGRRCRTPLFWDQTGERQLFGTEALNEAEEKVRAVRERLRIAQSRQKSYADNRRRELVFQAGDYVYLRVTPLRGVHCFQTKGKLAPRFVGPYRILERRGEVAYQLELPSNMLGIHNVFHVSQLKKCLRVPEEQASPDQIEIQEDLTYAEKPTRILETSERRTRNKVIRFCKVQWSHHSEEEATWEREDELKATHPHLFASSSESRGRDSV</sequence>
<evidence type="ECO:0000256" key="14">
    <source>
        <dbReference type="PROSITE-ProRule" id="PRU00047"/>
    </source>
</evidence>
<dbReference type="InterPro" id="IPR043128">
    <property type="entry name" value="Rev_trsase/Diguanyl_cyclase"/>
</dbReference>
<name>Q2R5B4_ORYSJ</name>
<dbReference type="GO" id="GO:0003723">
    <property type="term" value="F:RNA binding"/>
    <property type="evidence" value="ECO:0007669"/>
    <property type="project" value="UniProtKB-KW"/>
</dbReference>
<dbReference type="PROSITE" id="PS50994">
    <property type="entry name" value="INTEGRASE"/>
    <property type="match status" value="1"/>
</dbReference>
<evidence type="ECO:0000256" key="15">
    <source>
        <dbReference type="SAM" id="MobiDB-lite"/>
    </source>
</evidence>
<dbReference type="GO" id="GO:0004190">
    <property type="term" value="F:aspartic-type endopeptidase activity"/>
    <property type="evidence" value="ECO:0007669"/>
    <property type="project" value="UniProtKB-KW"/>
</dbReference>
<evidence type="ECO:0000256" key="10">
    <source>
        <dbReference type="ARBA" id="ARBA00022908"/>
    </source>
</evidence>
<dbReference type="PANTHER" id="PTHR37984">
    <property type="entry name" value="PROTEIN CBG26694"/>
    <property type="match status" value="1"/>
</dbReference>
<dbReference type="PANTHER" id="PTHR37984:SF5">
    <property type="entry name" value="PROTEIN NYNRIN-LIKE"/>
    <property type="match status" value="1"/>
</dbReference>
<gene>
    <name evidence="18" type="ordered locus">LOC_Os11g25590</name>
</gene>
<evidence type="ECO:0000256" key="11">
    <source>
        <dbReference type="ARBA" id="ARBA00022918"/>
    </source>
</evidence>
<accession>Q2R5B4</accession>
<dbReference type="Gene3D" id="3.30.420.10">
    <property type="entry name" value="Ribonuclease H-like superfamily/Ribonuclease H"/>
    <property type="match status" value="1"/>
</dbReference>
<evidence type="ECO:0000256" key="9">
    <source>
        <dbReference type="ARBA" id="ARBA00022884"/>
    </source>
</evidence>
<keyword evidence="5" id="KW-0064">Aspartyl protease</keyword>
<keyword evidence="4" id="KW-0540">Nuclease</keyword>
<dbReference type="CDD" id="cd01647">
    <property type="entry name" value="RT_LTR"/>
    <property type="match status" value="1"/>
</dbReference>
<evidence type="ECO:0000313" key="19">
    <source>
        <dbReference type="Proteomes" id="UP000000763"/>
    </source>
</evidence>
<dbReference type="InterPro" id="IPR036397">
    <property type="entry name" value="RNaseH_sf"/>
</dbReference>
<dbReference type="InterPro" id="IPR050951">
    <property type="entry name" value="Retrovirus_Pol_polyprotein"/>
</dbReference>
<dbReference type="PROSITE" id="PS50158">
    <property type="entry name" value="ZF_CCHC"/>
    <property type="match status" value="1"/>
</dbReference>
<dbReference type="Pfam" id="PF17919">
    <property type="entry name" value="RT_RNaseH_2"/>
    <property type="match status" value="1"/>
</dbReference>
<dbReference type="GO" id="GO:0006508">
    <property type="term" value="P:proteolysis"/>
    <property type="evidence" value="ECO:0007669"/>
    <property type="project" value="UniProtKB-KW"/>
</dbReference>
<evidence type="ECO:0000259" key="16">
    <source>
        <dbReference type="PROSITE" id="PS50158"/>
    </source>
</evidence>
<dbReference type="SUPFAM" id="SSF57756">
    <property type="entry name" value="Retrovirus zinc finger-like domains"/>
    <property type="match status" value="1"/>
</dbReference>
<feature type="domain" description="CCHC-type" evidence="16">
    <location>
        <begin position="333"/>
        <end position="348"/>
    </location>
</feature>
<dbReference type="SUPFAM" id="SSF56672">
    <property type="entry name" value="DNA/RNA polymerases"/>
    <property type="match status" value="1"/>
</dbReference>
<dbReference type="Gene3D" id="2.40.70.10">
    <property type="entry name" value="Acid Proteases"/>
    <property type="match status" value="1"/>
</dbReference>
<feature type="compositionally biased region" description="Polar residues" evidence="15">
    <location>
        <begin position="286"/>
        <end position="300"/>
    </location>
</feature>
<dbReference type="SUPFAM" id="SSF50630">
    <property type="entry name" value="Acid proteases"/>
    <property type="match status" value="1"/>
</dbReference>
<reference evidence="19" key="1">
    <citation type="journal article" date="2005" name="Nature">
        <title>The map-based sequence of the rice genome.</title>
        <authorList>
            <consortium name="International rice genome sequencing project (IRGSP)"/>
            <person name="Matsumoto T."/>
            <person name="Wu J."/>
            <person name="Kanamori H."/>
            <person name="Katayose Y."/>
            <person name="Fujisawa M."/>
            <person name="Namiki N."/>
            <person name="Mizuno H."/>
            <person name="Yamamoto K."/>
            <person name="Antonio B.A."/>
            <person name="Baba T."/>
            <person name="Sakata K."/>
            <person name="Nagamura Y."/>
            <person name="Aoki H."/>
            <person name="Arikawa K."/>
            <person name="Arita K."/>
            <person name="Bito T."/>
            <person name="Chiden Y."/>
            <person name="Fujitsuka N."/>
            <person name="Fukunaka R."/>
            <person name="Hamada M."/>
            <person name="Harada C."/>
            <person name="Hayashi A."/>
            <person name="Hijishita S."/>
            <person name="Honda M."/>
            <person name="Hosokawa S."/>
            <person name="Ichikawa Y."/>
            <person name="Idonuma A."/>
            <person name="Iijima M."/>
            <person name="Ikeda M."/>
            <person name="Ikeno M."/>
            <person name="Ito K."/>
            <person name="Ito S."/>
            <person name="Ito T."/>
            <person name="Ito Y."/>
            <person name="Ito Y."/>
            <person name="Iwabuchi A."/>
            <person name="Kamiya K."/>
            <person name="Karasawa W."/>
            <person name="Kurita K."/>
            <person name="Katagiri S."/>
            <person name="Kikuta A."/>
            <person name="Kobayashi H."/>
            <person name="Kobayashi N."/>
            <person name="Machita K."/>
            <person name="Maehara T."/>
            <person name="Masukawa M."/>
            <person name="Mizubayashi T."/>
            <person name="Mukai Y."/>
            <person name="Nagasaki H."/>
            <person name="Nagata Y."/>
            <person name="Naito S."/>
            <person name="Nakashima M."/>
            <person name="Nakama Y."/>
            <person name="Nakamichi Y."/>
            <person name="Nakamura M."/>
            <person name="Meguro A."/>
            <person name="Negishi M."/>
            <person name="Ohta I."/>
            <person name="Ohta T."/>
            <person name="Okamoto M."/>
            <person name="Ono N."/>
            <person name="Saji S."/>
            <person name="Sakaguchi M."/>
            <person name="Sakai K."/>
            <person name="Shibata M."/>
            <person name="Shimokawa T."/>
            <person name="Song J."/>
            <person name="Takazaki Y."/>
            <person name="Terasawa K."/>
            <person name="Tsugane M."/>
            <person name="Tsuji K."/>
            <person name="Ueda S."/>
            <person name="Waki K."/>
            <person name="Yamagata H."/>
            <person name="Yamamoto M."/>
            <person name="Yamamoto S."/>
            <person name="Yamane H."/>
            <person name="Yoshiki S."/>
            <person name="Yoshihara R."/>
            <person name="Yukawa K."/>
            <person name="Zhong H."/>
            <person name="Yano M."/>
            <person name="Yuan Q."/>
            <person name="Ouyang S."/>
            <person name="Liu J."/>
            <person name="Jones K.M."/>
            <person name="Gansberger K."/>
            <person name="Moffat K."/>
            <person name="Hill J."/>
            <person name="Bera J."/>
            <person name="Fadrosh D."/>
            <person name="Jin S."/>
            <person name="Johri S."/>
            <person name="Kim M."/>
            <person name="Overton L."/>
            <person name="Reardon M."/>
            <person name="Tsitrin T."/>
            <person name="Vuong H."/>
            <person name="Weaver B."/>
            <person name="Ciecko A."/>
            <person name="Tallon L."/>
            <person name="Jackson J."/>
            <person name="Pai G."/>
            <person name="Aken S.V."/>
            <person name="Utterback T."/>
            <person name="Reidmuller S."/>
            <person name="Feldblyum T."/>
            <person name="Hsiao J."/>
            <person name="Zismann V."/>
            <person name="Iobst S."/>
            <person name="de Vazeille A.R."/>
            <person name="Buell C.R."/>
            <person name="Ying K."/>
            <person name="Li Y."/>
            <person name="Lu T."/>
            <person name="Huang Y."/>
            <person name="Zhao Q."/>
            <person name="Feng Q."/>
            <person name="Zhang L."/>
            <person name="Zhu J."/>
            <person name="Weng Q."/>
            <person name="Mu J."/>
            <person name="Lu Y."/>
            <person name="Fan D."/>
            <person name="Liu Y."/>
            <person name="Guan J."/>
            <person name="Zhang Y."/>
            <person name="Yu S."/>
            <person name="Liu X."/>
            <person name="Zhang Y."/>
            <person name="Hong G."/>
            <person name="Han B."/>
            <person name="Choisne N."/>
            <person name="Demange N."/>
            <person name="Orjeda G."/>
            <person name="Samain S."/>
            <person name="Cattolico L."/>
            <person name="Pelletier E."/>
            <person name="Couloux A."/>
            <person name="Segurens B."/>
            <person name="Wincker P."/>
            <person name="D'Hont A."/>
            <person name="Scarpelli C."/>
            <person name="Weissenbach J."/>
            <person name="Salanoubat M."/>
            <person name="Quetier F."/>
            <person name="Yu Y."/>
            <person name="Kim H.R."/>
            <person name="Rambo T."/>
            <person name="Currie J."/>
            <person name="Collura K."/>
            <person name="Luo M."/>
            <person name="Yang T."/>
            <person name="Ammiraju J.S.S."/>
            <person name="Engler F."/>
            <person name="Soderlund C."/>
            <person name="Wing R.A."/>
            <person name="Palmer L.E."/>
            <person name="de la Bastide M."/>
            <person name="Spiegel L."/>
            <person name="Nascimento L."/>
            <person name="Zutavern T."/>
            <person name="O'Shaughnessy A."/>
            <person name="Dike S."/>
            <person name="Dedhia N."/>
            <person name="Preston R."/>
            <person name="Balija V."/>
            <person name="McCombie W.R."/>
            <person name="Chow T."/>
            <person name="Chen H."/>
            <person name="Chung M."/>
            <person name="Chen C."/>
            <person name="Shaw J."/>
            <person name="Wu H."/>
            <person name="Hsiao K."/>
            <person name="Chao Y."/>
            <person name="Chu M."/>
            <person name="Cheng C."/>
            <person name="Hour A."/>
            <person name="Lee P."/>
            <person name="Lin S."/>
            <person name="Lin Y."/>
            <person name="Liou J."/>
            <person name="Liu S."/>
            <person name="Hsing Y."/>
            <person name="Raghuvanshi S."/>
            <person name="Mohanty A."/>
            <person name="Bharti A.K."/>
            <person name="Gaur A."/>
            <person name="Gupta V."/>
            <person name="Kumar D."/>
            <person name="Ravi V."/>
            <person name="Vij S."/>
            <person name="Kapur A."/>
            <person name="Khurana P."/>
            <person name="Khurana P."/>
            <person name="Khurana J.P."/>
            <person name="Tyagi A.K."/>
            <person name="Gaikwad K."/>
            <person name="Singh A."/>
            <person name="Dalal V."/>
            <person name="Srivastava S."/>
            <person name="Dixit A."/>
            <person name="Pal A.K."/>
            <person name="Ghazi I.A."/>
            <person name="Yadav M."/>
            <person name="Pandit A."/>
            <person name="Bhargava A."/>
            <person name="Sureshbabu K."/>
            <person name="Batra K."/>
            <person name="Sharma T.R."/>
            <person name="Mohapatra T."/>
            <person name="Singh N.K."/>
            <person name="Messing J."/>
            <person name="Nelson A.B."/>
            <person name="Fuks G."/>
            <person name="Kavchok S."/>
            <person name="Keizer G."/>
            <person name="Linton E."/>
            <person name="Llaca V."/>
            <person name="Song R."/>
            <person name="Tanyolac B."/>
            <person name="Young S."/>
            <person name="Ho-Il K."/>
            <person name="Hahn J.H."/>
            <person name="Sangsakoo G."/>
            <person name="Vanavichit A."/>
            <person name="de Mattos Luiz.A.T."/>
            <person name="Zimmer P.D."/>
            <person name="Malone G."/>
            <person name="Dellagostin O."/>
            <person name="de Oliveira A.C."/>
            <person name="Bevan M."/>
            <person name="Bancroft I."/>
            <person name="Minx P."/>
            <person name="Cordum H."/>
            <person name="Wilson R."/>
            <person name="Cheng Z."/>
            <person name="Jin W."/>
            <person name="Jiang J."/>
            <person name="Leong S.A."/>
            <person name="Iwama H."/>
            <person name="Gojobori T."/>
            <person name="Itoh T."/>
            <person name="Niimura Y."/>
            <person name="Fujii Y."/>
            <person name="Habara T."/>
            <person name="Sakai H."/>
            <person name="Sato Y."/>
            <person name="Wilson G."/>
            <person name="Kumar K."/>
            <person name="McCouch S."/>
            <person name="Juretic N."/>
            <person name="Hoen D."/>
            <person name="Wright S."/>
            <person name="Bruskiewich R."/>
            <person name="Bureau T."/>
            <person name="Miyao A."/>
            <person name="Hirochika H."/>
            <person name="Nishikawa T."/>
            <person name="Kadowaki K."/>
            <person name="Sugiura M."/>
            <person name="Burr B."/>
            <person name="Sasaki T."/>
        </authorList>
    </citation>
    <scope>NUCLEOTIDE SEQUENCE [LARGE SCALE GENOMIC DNA]</scope>
    <source>
        <strain evidence="19">cv. Nipponbare</strain>
    </source>
</reference>
<feature type="region of interest" description="Disordered" evidence="15">
    <location>
        <begin position="1"/>
        <end position="42"/>
    </location>
</feature>
<evidence type="ECO:0000256" key="13">
    <source>
        <dbReference type="ARBA" id="ARBA00023268"/>
    </source>
</evidence>
<dbReference type="GO" id="GO:0008270">
    <property type="term" value="F:zinc ion binding"/>
    <property type="evidence" value="ECO:0007669"/>
    <property type="project" value="UniProtKB-KW"/>
</dbReference>
<keyword evidence="12" id="KW-0238">DNA-binding</keyword>
<evidence type="ECO:0000256" key="7">
    <source>
        <dbReference type="ARBA" id="ARBA00022801"/>
    </source>
</evidence>
<dbReference type="InterPro" id="IPR016197">
    <property type="entry name" value="Chromo-like_dom_sf"/>
</dbReference>
<keyword evidence="13" id="KW-0511">Multifunctional enzyme</keyword>
<protein>
    <submittedName>
        <fullName evidence="18">Retrotransposon protein, putative, Ty3-gypsy sub-class</fullName>
    </submittedName>
</protein>
<dbReference type="GO" id="GO:0003677">
    <property type="term" value="F:DNA binding"/>
    <property type="evidence" value="ECO:0007669"/>
    <property type="project" value="UniProtKB-KW"/>
</dbReference>
<dbReference type="Pfam" id="PF03732">
    <property type="entry name" value="Retrotrans_gag"/>
    <property type="match status" value="1"/>
</dbReference>
<feature type="compositionally biased region" description="Low complexity" evidence="15">
    <location>
        <begin position="24"/>
        <end position="33"/>
    </location>
</feature>
<reference evidence="19" key="2">
    <citation type="journal article" date="2008" name="Nucleic Acids Res.">
        <title>The rice annotation project database (RAP-DB): 2008 update.</title>
        <authorList>
            <consortium name="The rice annotation project (RAP)"/>
        </authorList>
    </citation>
    <scope>GENOME REANNOTATION</scope>
    <source>
        <strain evidence="19">cv. Nipponbare</strain>
    </source>
</reference>
<evidence type="ECO:0000256" key="5">
    <source>
        <dbReference type="ARBA" id="ARBA00022750"/>
    </source>
</evidence>
<keyword evidence="7" id="KW-0378">Hydrolase</keyword>
<evidence type="ECO:0000313" key="18">
    <source>
        <dbReference type="EMBL" id="AAX96265.1"/>
    </source>
</evidence>
<evidence type="ECO:0000256" key="6">
    <source>
        <dbReference type="ARBA" id="ARBA00022759"/>
    </source>
</evidence>
<dbReference type="InterPro" id="IPR036875">
    <property type="entry name" value="Znf_CCHC_sf"/>
</dbReference>
<dbReference type="InterPro" id="IPR041577">
    <property type="entry name" value="RT_RNaseH_2"/>
</dbReference>
<keyword evidence="10" id="KW-0229">DNA integration</keyword>
<keyword evidence="14" id="KW-0863">Zinc-finger</keyword>
<keyword evidence="3" id="KW-0548">Nucleotidyltransferase</keyword>
<keyword evidence="8" id="KW-0460">Magnesium</keyword>
<evidence type="ECO:0000259" key="17">
    <source>
        <dbReference type="PROSITE" id="PS50994"/>
    </source>
</evidence>
<evidence type="ECO:0000256" key="3">
    <source>
        <dbReference type="ARBA" id="ARBA00022695"/>
    </source>
</evidence>
<keyword evidence="14" id="KW-0479">Metal-binding</keyword>
<keyword evidence="2" id="KW-0808">Transferase</keyword>
<dbReference type="InterPro" id="IPR001969">
    <property type="entry name" value="Aspartic_peptidase_AS"/>
</dbReference>
<dbReference type="Pfam" id="PF00665">
    <property type="entry name" value="rve"/>
    <property type="match status" value="1"/>
</dbReference>
<dbReference type="FunFam" id="3.30.420.10:FF:000032">
    <property type="entry name" value="Retrovirus-related Pol polyprotein from transposon 297-like Protein"/>
    <property type="match status" value="1"/>
</dbReference>
<dbReference type="InterPro" id="IPR005162">
    <property type="entry name" value="Retrotrans_gag_dom"/>
</dbReference>
<dbReference type="GO" id="GO:0003964">
    <property type="term" value="F:RNA-directed DNA polymerase activity"/>
    <property type="evidence" value="ECO:0007669"/>
    <property type="project" value="UniProtKB-KW"/>
</dbReference>
<dbReference type="Gene3D" id="3.30.70.270">
    <property type="match status" value="2"/>
</dbReference>
<organism evidence="18 19">
    <name type="scientific">Oryza sativa subsp. japonica</name>
    <name type="common">Rice</name>
    <dbReference type="NCBI Taxonomy" id="39947"/>
    <lineage>
        <taxon>Eukaryota</taxon>
        <taxon>Viridiplantae</taxon>
        <taxon>Streptophyta</taxon>
        <taxon>Embryophyta</taxon>
        <taxon>Tracheophyta</taxon>
        <taxon>Spermatophyta</taxon>
        <taxon>Magnoliopsida</taxon>
        <taxon>Liliopsida</taxon>
        <taxon>Poales</taxon>
        <taxon>Poaceae</taxon>
        <taxon>BOP clade</taxon>
        <taxon>Oryzoideae</taxon>
        <taxon>Oryzeae</taxon>
        <taxon>Oryzinae</taxon>
        <taxon>Oryza</taxon>
        <taxon>Oryza sativa</taxon>
    </lineage>
</organism>
<feature type="domain" description="Integrase catalytic" evidence="17">
    <location>
        <begin position="964"/>
        <end position="1127"/>
    </location>
</feature>
<keyword evidence="1" id="KW-0645">Protease</keyword>
<evidence type="ECO:0000256" key="4">
    <source>
        <dbReference type="ARBA" id="ARBA00022722"/>
    </source>
</evidence>
<evidence type="ECO:0000256" key="8">
    <source>
        <dbReference type="ARBA" id="ARBA00022842"/>
    </source>
</evidence>
<evidence type="ECO:0000256" key="12">
    <source>
        <dbReference type="ARBA" id="ARBA00023125"/>
    </source>
</evidence>
<dbReference type="InterPro" id="IPR021109">
    <property type="entry name" value="Peptidase_aspartic_dom_sf"/>
</dbReference>
<dbReference type="CDD" id="cd00303">
    <property type="entry name" value="retropepsin_like"/>
    <property type="match status" value="1"/>
</dbReference>
<dbReference type="SMART" id="SM00343">
    <property type="entry name" value="ZnF_C2HC"/>
    <property type="match status" value="1"/>
</dbReference>
<dbReference type="SUPFAM" id="SSF54160">
    <property type="entry name" value="Chromo domain-like"/>
    <property type="match status" value="1"/>
</dbReference>
<dbReference type="SUPFAM" id="SSF53098">
    <property type="entry name" value="Ribonuclease H-like"/>
    <property type="match status" value="1"/>
</dbReference>
<dbReference type="FunFam" id="3.30.70.270:FF:000020">
    <property type="entry name" value="Transposon Tf2-6 polyprotein-like Protein"/>
    <property type="match status" value="1"/>
</dbReference>
<dbReference type="GO" id="GO:0015074">
    <property type="term" value="P:DNA integration"/>
    <property type="evidence" value="ECO:0007669"/>
    <property type="project" value="UniProtKB-KW"/>
</dbReference>
<dbReference type="InterPro" id="IPR001878">
    <property type="entry name" value="Znf_CCHC"/>
</dbReference>
<dbReference type="Pfam" id="PF24626">
    <property type="entry name" value="SH3_Tf2-1"/>
    <property type="match status" value="1"/>
</dbReference>
<keyword evidence="14" id="KW-0862">Zinc</keyword>
<keyword evidence="11" id="KW-0695">RNA-directed DNA polymerase</keyword>
<dbReference type="InterPro" id="IPR012337">
    <property type="entry name" value="RNaseH-like_sf"/>
</dbReference>
<feature type="region of interest" description="Disordered" evidence="15">
    <location>
        <begin position="240"/>
        <end position="326"/>
    </location>
</feature>
<dbReference type="InterPro" id="IPR000477">
    <property type="entry name" value="RT_dom"/>
</dbReference>
<dbReference type="PROSITE" id="PS00141">
    <property type="entry name" value="ASP_PROTEASE"/>
    <property type="match status" value="1"/>
</dbReference>
<evidence type="ECO:0000256" key="1">
    <source>
        <dbReference type="ARBA" id="ARBA00022670"/>
    </source>
</evidence>
<proteinExistence type="predicted"/>
<keyword evidence="9" id="KW-0694">RNA-binding</keyword>